<name>A0ABU3XEE0_9BACI</name>
<dbReference type="EMBL" id="JAWJBA010000007">
    <property type="protein sequence ID" value="MDV2686255.1"/>
    <property type="molecule type" value="Genomic_DNA"/>
</dbReference>
<accession>A0ABU3XEE0</accession>
<feature type="transmembrane region" description="Helical" evidence="1">
    <location>
        <begin position="211"/>
        <end position="230"/>
    </location>
</feature>
<proteinExistence type="predicted"/>
<evidence type="ECO:0000313" key="3">
    <source>
        <dbReference type="Proteomes" id="UP001287282"/>
    </source>
</evidence>
<gene>
    <name evidence="2" type="ORF">RYX56_17955</name>
</gene>
<evidence type="ECO:0000256" key="1">
    <source>
        <dbReference type="SAM" id="Phobius"/>
    </source>
</evidence>
<comment type="caution">
    <text evidence="2">The sequence shown here is derived from an EMBL/GenBank/DDBJ whole genome shotgun (WGS) entry which is preliminary data.</text>
</comment>
<keyword evidence="1" id="KW-0812">Transmembrane</keyword>
<feature type="transmembrane region" description="Helical" evidence="1">
    <location>
        <begin position="106"/>
        <end position="128"/>
    </location>
</feature>
<evidence type="ECO:0008006" key="4">
    <source>
        <dbReference type="Google" id="ProtNLM"/>
    </source>
</evidence>
<keyword evidence="1" id="KW-0472">Membrane</keyword>
<evidence type="ECO:0000313" key="2">
    <source>
        <dbReference type="EMBL" id="MDV2686255.1"/>
    </source>
</evidence>
<feature type="transmembrane region" description="Helical" evidence="1">
    <location>
        <begin position="140"/>
        <end position="160"/>
    </location>
</feature>
<reference evidence="2 3" key="1">
    <citation type="submission" date="2023-10" db="EMBL/GenBank/DDBJ databases">
        <title>Screening of Alkalihalobacillus lindianensis BZ-TG-R113 and Its Alleviation of Salt Stress on Rapeseed Growth.</title>
        <authorList>
            <person name="Zhao B."/>
            <person name="Guo T."/>
        </authorList>
    </citation>
    <scope>NUCLEOTIDE SEQUENCE [LARGE SCALE GENOMIC DNA]</scope>
    <source>
        <strain evidence="2 3">BZ-TG-R113</strain>
    </source>
</reference>
<protein>
    <recommendedName>
        <fullName evidence="4">ABC-2 type transport system permease protein</fullName>
    </recommendedName>
</protein>
<keyword evidence="1" id="KW-1133">Transmembrane helix</keyword>
<feature type="transmembrane region" description="Helical" evidence="1">
    <location>
        <begin position="53"/>
        <end position="70"/>
    </location>
</feature>
<dbReference type="RefSeq" id="WP_317123418.1">
    <property type="nucleotide sequence ID" value="NZ_JAWJBA010000007.1"/>
</dbReference>
<feature type="transmembrane region" description="Helical" evidence="1">
    <location>
        <begin position="20"/>
        <end position="41"/>
    </location>
</feature>
<sequence>MSENQLIKKIILFELKNTPLIKYVWMAAAIGLIVFLGTQFIDEVSVGGRLPVIYDFLFFSALSIAYTVRYKPFNIQDLKGGLYASSFFILLKQTPIADRVIMKSRFIMSAIYILTFNSIVFMLFYVFSTSIREGLSVTEAIILGISWLAISCVWGGMYAAGEPGGRYSPVALVIWSVIYIVVLIILLTAFNLLAGAPYIIWSINVVQTNPLLLLGITLLFLLIATVIWIFSYKYYENKTDYHL</sequence>
<dbReference type="Proteomes" id="UP001287282">
    <property type="component" value="Unassembled WGS sequence"/>
</dbReference>
<keyword evidence="3" id="KW-1185">Reference proteome</keyword>
<feature type="transmembrane region" description="Helical" evidence="1">
    <location>
        <begin position="172"/>
        <end position="199"/>
    </location>
</feature>
<organism evidence="2 3">
    <name type="scientific">Alkalihalophilus lindianensis</name>
    <dbReference type="NCBI Taxonomy" id="1630542"/>
    <lineage>
        <taxon>Bacteria</taxon>
        <taxon>Bacillati</taxon>
        <taxon>Bacillota</taxon>
        <taxon>Bacilli</taxon>
        <taxon>Bacillales</taxon>
        <taxon>Bacillaceae</taxon>
        <taxon>Alkalihalophilus</taxon>
    </lineage>
</organism>